<comment type="caution">
    <text evidence="19">The sequence shown here is derived from an EMBL/GenBank/DDBJ whole genome shotgun (WGS) entry which is preliminary data.</text>
</comment>
<evidence type="ECO:0000256" key="7">
    <source>
        <dbReference type="ARBA" id="ARBA00022759"/>
    </source>
</evidence>
<dbReference type="CDD" id="cd09274">
    <property type="entry name" value="RNase_HI_RT_Ty3"/>
    <property type="match status" value="1"/>
</dbReference>
<dbReference type="PROSITE" id="PS50878">
    <property type="entry name" value="RT_POL"/>
    <property type="match status" value="1"/>
</dbReference>
<dbReference type="InterPro" id="IPR001584">
    <property type="entry name" value="Integrase_cat-core"/>
</dbReference>
<dbReference type="InterPro" id="IPR041588">
    <property type="entry name" value="Integrase_H2C2"/>
</dbReference>
<dbReference type="Gene3D" id="3.10.10.10">
    <property type="entry name" value="HIV Type 1 Reverse Transcriptase, subunit A, domain 1"/>
    <property type="match status" value="1"/>
</dbReference>
<dbReference type="PROSITE" id="PS50994">
    <property type="entry name" value="INTEGRASE"/>
    <property type="match status" value="1"/>
</dbReference>
<dbReference type="InterPro" id="IPR045358">
    <property type="entry name" value="Ty3_capsid"/>
</dbReference>
<dbReference type="FunFam" id="3.30.70.270:FF:000020">
    <property type="entry name" value="Transposon Tf2-6 polyprotein-like Protein"/>
    <property type="match status" value="1"/>
</dbReference>
<keyword evidence="10" id="KW-0229">DNA integration</keyword>
<feature type="compositionally biased region" description="Polar residues" evidence="16">
    <location>
        <begin position="347"/>
        <end position="359"/>
    </location>
</feature>
<dbReference type="GO" id="GO:0003677">
    <property type="term" value="F:DNA binding"/>
    <property type="evidence" value="ECO:0007669"/>
    <property type="project" value="UniProtKB-KW"/>
</dbReference>
<dbReference type="Pfam" id="PF17921">
    <property type="entry name" value="Integrase_H2C2"/>
    <property type="match status" value="1"/>
</dbReference>
<keyword evidence="20" id="KW-1185">Reference proteome</keyword>
<protein>
    <recommendedName>
        <fullName evidence="21">Reverse transcriptase</fullName>
    </recommendedName>
</protein>
<keyword evidence="15" id="KW-0511">Multifunctional enzyme</keyword>
<dbReference type="GO" id="GO:0006508">
    <property type="term" value="P:proteolysis"/>
    <property type="evidence" value="ECO:0007669"/>
    <property type="project" value="UniProtKB-KW"/>
</dbReference>
<keyword evidence="7" id="KW-0255">Endonuclease</keyword>
<dbReference type="PANTHER" id="PTHR37984:SF5">
    <property type="entry name" value="PROTEIN NYNRIN-LIKE"/>
    <property type="match status" value="1"/>
</dbReference>
<evidence type="ECO:0000256" key="15">
    <source>
        <dbReference type="ARBA" id="ARBA00023268"/>
    </source>
</evidence>
<feature type="region of interest" description="Disordered" evidence="16">
    <location>
        <begin position="1"/>
        <end position="28"/>
    </location>
</feature>
<dbReference type="InterPro" id="IPR056924">
    <property type="entry name" value="SH3_Tf2-1"/>
</dbReference>
<evidence type="ECO:0000256" key="5">
    <source>
        <dbReference type="ARBA" id="ARBA00022723"/>
    </source>
</evidence>
<evidence type="ECO:0000313" key="19">
    <source>
        <dbReference type="EMBL" id="KAL1550841.1"/>
    </source>
</evidence>
<keyword evidence="9" id="KW-0460">Magnesium</keyword>
<dbReference type="Gene3D" id="3.30.70.270">
    <property type="match status" value="2"/>
</dbReference>
<keyword evidence="2" id="KW-0808">Transferase</keyword>
<dbReference type="Pfam" id="PF08284">
    <property type="entry name" value="RVP_2"/>
    <property type="match status" value="1"/>
</dbReference>
<proteinExistence type="predicted"/>
<evidence type="ECO:0000256" key="1">
    <source>
        <dbReference type="ARBA" id="ARBA00022670"/>
    </source>
</evidence>
<dbReference type="GO" id="GO:0046872">
    <property type="term" value="F:metal ion binding"/>
    <property type="evidence" value="ECO:0007669"/>
    <property type="project" value="UniProtKB-KW"/>
</dbReference>
<dbReference type="Gene3D" id="2.40.70.10">
    <property type="entry name" value="Acid Proteases"/>
    <property type="match status" value="1"/>
</dbReference>
<evidence type="ECO:0000259" key="17">
    <source>
        <dbReference type="PROSITE" id="PS50878"/>
    </source>
</evidence>
<feature type="domain" description="Integrase catalytic" evidence="18">
    <location>
        <begin position="1187"/>
        <end position="1351"/>
    </location>
</feature>
<dbReference type="GO" id="GO:0006310">
    <property type="term" value="P:DNA recombination"/>
    <property type="evidence" value="ECO:0007669"/>
    <property type="project" value="UniProtKB-KW"/>
</dbReference>
<dbReference type="InterPro" id="IPR021109">
    <property type="entry name" value="Peptidase_aspartic_dom_sf"/>
</dbReference>
<evidence type="ECO:0000256" key="4">
    <source>
        <dbReference type="ARBA" id="ARBA00022722"/>
    </source>
</evidence>
<evidence type="ECO:0000313" key="20">
    <source>
        <dbReference type="Proteomes" id="UP001567538"/>
    </source>
</evidence>
<dbReference type="InterPro" id="IPR036397">
    <property type="entry name" value="RNaseH_sf"/>
</dbReference>
<feature type="compositionally biased region" description="Basic and acidic residues" evidence="16">
    <location>
        <begin position="1560"/>
        <end position="1573"/>
    </location>
</feature>
<keyword evidence="12" id="KW-0239">DNA-directed DNA polymerase</keyword>
<dbReference type="InterPro" id="IPR041577">
    <property type="entry name" value="RT_RNaseH_2"/>
</dbReference>
<evidence type="ECO:0008006" key="21">
    <source>
        <dbReference type="Google" id="ProtNLM"/>
    </source>
</evidence>
<evidence type="ECO:0000256" key="6">
    <source>
        <dbReference type="ARBA" id="ARBA00022750"/>
    </source>
</evidence>
<sequence length="1613" mass="184160">MAVTSSIGVGRTESSPTTAAPPTRVPDAQYTVTDQTITAALEHIIASIARVENRLDEVDRRMAQPPPIPPPRPDPDPLYGIPQSWFSEPISTSWPPLNPTPSTVKSIPNLPGFIGGIQRGRLEPWANRSAWDIPGTYAENEQQFTKQYTSWDNPAWRQQNNHQSSDQQTYVKMDKPRFDGTDVHNWISRVQYYFDHIMLPDEHRLHYVVMLFDAPVAEWIFNYRDSNPMARWHSFLEDVRRRFDPNCFENYLGLISKLCQTGSLSEYNTTFEKMRSRISNIPESTFLPIYVAGLQQSVRNQVKHHHPTSVAKAMALAVDYDSCIEKPTSNQGFQRRNWVPREHRQPLGQSTTMPNTGPQSGRPIHAKGPEYSKLPVIRLTAAERADRTRRGVCWYCEEKWAPSHTCKRSFLAYMGAEDEDEEEQDSPQQDQLEMEVITADISHIYAMEGKQRQAGIELQGTIGASQPFRVYVGNGESLLCSYASLSTRLVIQNHVFMIDLHILPIHGPEVILGMAWLRTLRRVTSDYEKGTIEFVRNGAPVCLEVTPPCPKQVSLKTFACLLSLQGDSELFELMSVRHETASIGEPTTAVFPVDLPPLLTRVLETHSGIFCIPMGMPPPRQFDHRIHLAPNATPVNVRPYRYPYFQKNEIQRQVREMLSAGIIRPSQSPFSFPVLSIRKKDGTFRFCIDYRALNKATVPDHFPIPTTDELFDELGSARFFTKLDLRSGYHQIRMQAEDIYKTTFRTHDGHFEFLVMPFGLTNAPSTFQAAMNAIFRPLLRLSVIVFFDDILVYSPTLEAHAEHLHEVLSILEANQFFVKLSKCVFCSETVDYLGHLISDGQLKADPEKIATMIAWPVPSTIRQLRGFLGLTGYYRRFIAQYAMIAGPLTDLLKKDAFQWSPAAESSFTALKSTMTSAPVLRLPNFDKTFFVETDASDFGIGAVLLQDDHPLACFSKKLGPHRRVTSTYHKELYAIVEAVQKWHQYLLGREFVIRSDQKSLKELLQQVIQTPDQQLYARKLMGYKFRIEYKTGTSNRVADALSRRDMDPMPDRSAKEEADASLLTTVSHPIPEIVEQLKTETRELEDLVEIHASITEGTAASNLSYVDGLIYWDRRIYVGRASALKCILLYEHHSTPQAGHPGVDRTFRRLAASFYWKNMRKEVKEFVSACFDCQTTKYSTQKPAGLLQPLPIPNRVWEGVSMDFITSLPTSRGFTTIMVVVDRLSKYAHFAPLPPHFNALRVANLFIDTVVKHHGFPKTLVSDRDSVFLNEVWAELLRLSGTKLNFTTTYHPQSDGQTEVRNRGLEQYLRVFVADRPNKWVNFLPWAELALNCFHHEGLGTSPFTALYGREPPSLIVAEPSPTTPTEVADLIRQRGELIVTLRKNLERAQQRMKDSANRHRRELKFQIGDKVLLKLQQYRQHSVAKPLSTKLARRFFGPFEVIERIGHVAYRLQLPEGSRVHNVFHVSLLRPFVEAERYTPTEWPATFSRGRPVAVPQEVLDRRTVWRDGAASEEVLLRWNDNLDDQPTWEPVNVTKRHFPSLLEDKEPAIGGGVDTSSTEEHVEEEQQREQEDVPDYETADRGRETQSPSVKSTRPRRRTRPPVRFGDFFSK</sequence>
<dbReference type="Gene3D" id="3.30.420.10">
    <property type="entry name" value="Ribonuclease H-like superfamily/Ribonuclease H"/>
    <property type="match status" value="1"/>
</dbReference>
<dbReference type="PANTHER" id="PTHR37984">
    <property type="entry name" value="PROTEIN CBG26694"/>
    <property type="match status" value="1"/>
</dbReference>
<evidence type="ECO:0000256" key="13">
    <source>
        <dbReference type="ARBA" id="ARBA00023125"/>
    </source>
</evidence>
<dbReference type="Gene3D" id="1.10.340.70">
    <property type="match status" value="1"/>
</dbReference>
<dbReference type="CDD" id="cd01647">
    <property type="entry name" value="RT_LTR"/>
    <property type="match status" value="1"/>
</dbReference>
<dbReference type="GO" id="GO:0004190">
    <property type="term" value="F:aspartic-type endopeptidase activity"/>
    <property type="evidence" value="ECO:0007669"/>
    <property type="project" value="UniProtKB-KW"/>
</dbReference>
<dbReference type="GO" id="GO:0003887">
    <property type="term" value="F:DNA-directed DNA polymerase activity"/>
    <property type="evidence" value="ECO:0007669"/>
    <property type="project" value="UniProtKB-KW"/>
</dbReference>
<keyword evidence="8" id="KW-0378">Hydrolase</keyword>
<evidence type="ECO:0000256" key="9">
    <source>
        <dbReference type="ARBA" id="ARBA00022842"/>
    </source>
</evidence>
<evidence type="ECO:0000256" key="10">
    <source>
        <dbReference type="ARBA" id="ARBA00022908"/>
    </source>
</evidence>
<evidence type="ECO:0000256" key="8">
    <source>
        <dbReference type="ARBA" id="ARBA00022801"/>
    </source>
</evidence>
<dbReference type="EMBL" id="JBEAFC010000007">
    <property type="protein sequence ID" value="KAL1550841.1"/>
    <property type="molecule type" value="Genomic_DNA"/>
</dbReference>
<dbReference type="Pfam" id="PF19259">
    <property type="entry name" value="Ty3_capsid"/>
    <property type="match status" value="1"/>
</dbReference>
<feature type="domain" description="Reverse transcriptase" evidence="17">
    <location>
        <begin position="658"/>
        <end position="837"/>
    </location>
</feature>
<dbReference type="InterPro" id="IPR000477">
    <property type="entry name" value="RT_dom"/>
</dbReference>
<keyword evidence="1" id="KW-0645">Protease</keyword>
<keyword evidence="3" id="KW-0548">Nucleotidyltransferase</keyword>
<gene>
    <name evidence="19" type="ORF">AAHA92_18755</name>
</gene>
<evidence type="ECO:0000256" key="14">
    <source>
        <dbReference type="ARBA" id="ARBA00023172"/>
    </source>
</evidence>
<evidence type="ECO:0000256" key="11">
    <source>
        <dbReference type="ARBA" id="ARBA00022918"/>
    </source>
</evidence>
<dbReference type="Pfam" id="PF24626">
    <property type="entry name" value="SH3_Tf2-1"/>
    <property type="match status" value="1"/>
</dbReference>
<feature type="region of interest" description="Disordered" evidence="16">
    <location>
        <begin position="1541"/>
        <end position="1613"/>
    </location>
</feature>
<keyword evidence="5" id="KW-0479">Metal-binding</keyword>
<keyword evidence="11" id="KW-0695">RNA-directed DNA polymerase</keyword>
<evidence type="ECO:0000259" key="18">
    <source>
        <dbReference type="PROSITE" id="PS50994"/>
    </source>
</evidence>
<reference evidence="19 20" key="1">
    <citation type="submission" date="2024-06" db="EMBL/GenBank/DDBJ databases">
        <title>A chromosome level genome sequence of Diviner's sage (Salvia divinorum).</title>
        <authorList>
            <person name="Ford S.A."/>
            <person name="Ro D.-K."/>
            <person name="Ness R.W."/>
            <person name="Phillips M.A."/>
        </authorList>
    </citation>
    <scope>NUCLEOTIDE SEQUENCE [LARGE SCALE GENOMIC DNA]</scope>
    <source>
        <strain evidence="19">SAF-2024a</strain>
        <tissue evidence="19">Leaf</tissue>
    </source>
</reference>
<dbReference type="SUPFAM" id="SSF53098">
    <property type="entry name" value="Ribonuclease H-like"/>
    <property type="match status" value="1"/>
</dbReference>
<dbReference type="GO" id="GO:0003964">
    <property type="term" value="F:RNA-directed DNA polymerase activity"/>
    <property type="evidence" value="ECO:0007669"/>
    <property type="project" value="UniProtKB-KW"/>
</dbReference>
<dbReference type="Pfam" id="PF17919">
    <property type="entry name" value="RT_RNaseH_2"/>
    <property type="match status" value="1"/>
</dbReference>
<dbReference type="SUPFAM" id="SSF56672">
    <property type="entry name" value="DNA/RNA polymerases"/>
    <property type="match status" value="1"/>
</dbReference>
<dbReference type="Gene3D" id="3.10.20.370">
    <property type="match status" value="1"/>
</dbReference>
<dbReference type="Proteomes" id="UP001567538">
    <property type="component" value="Unassembled WGS sequence"/>
</dbReference>
<organism evidence="19 20">
    <name type="scientific">Salvia divinorum</name>
    <name type="common">Maria pastora</name>
    <name type="synonym">Diviner's sage</name>
    <dbReference type="NCBI Taxonomy" id="28513"/>
    <lineage>
        <taxon>Eukaryota</taxon>
        <taxon>Viridiplantae</taxon>
        <taxon>Streptophyta</taxon>
        <taxon>Embryophyta</taxon>
        <taxon>Tracheophyta</taxon>
        <taxon>Spermatophyta</taxon>
        <taxon>Magnoliopsida</taxon>
        <taxon>eudicotyledons</taxon>
        <taxon>Gunneridae</taxon>
        <taxon>Pentapetalae</taxon>
        <taxon>asterids</taxon>
        <taxon>lamiids</taxon>
        <taxon>Lamiales</taxon>
        <taxon>Lamiaceae</taxon>
        <taxon>Nepetoideae</taxon>
        <taxon>Mentheae</taxon>
        <taxon>Salviinae</taxon>
        <taxon>Salvia</taxon>
        <taxon>Salvia subgen. Calosphace</taxon>
    </lineage>
</organism>
<evidence type="ECO:0000256" key="2">
    <source>
        <dbReference type="ARBA" id="ARBA00022679"/>
    </source>
</evidence>
<keyword evidence="13" id="KW-0238">DNA-binding</keyword>
<evidence type="ECO:0000256" key="12">
    <source>
        <dbReference type="ARBA" id="ARBA00022932"/>
    </source>
</evidence>
<keyword evidence="14" id="KW-0233">DNA recombination</keyword>
<accession>A0ABD1H7A6</accession>
<evidence type="ECO:0000256" key="16">
    <source>
        <dbReference type="SAM" id="MobiDB-lite"/>
    </source>
</evidence>
<evidence type="ECO:0000256" key="3">
    <source>
        <dbReference type="ARBA" id="ARBA00022695"/>
    </source>
</evidence>
<dbReference type="FunFam" id="3.10.10.10:FF:000007">
    <property type="entry name" value="Retrovirus-related Pol polyprotein from transposon 17.6-like Protein"/>
    <property type="match status" value="1"/>
</dbReference>
<feature type="region of interest" description="Disordered" evidence="16">
    <location>
        <begin position="340"/>
        <end position="368"/>
    </location>
</feature>
<dbReference type="InterPro" id="IPR050951">
    <property type="entry name" value="Retrovirus_Pol_polyprotein"/>
</dbReference>
<dbReference type="InterPro" id="IPR043128">
    <property type="entry name" value="Rev_trsase/Diguanyl_cyclase"/>
</dbReference>
<dbReference type="Pfam" id="PF00078">
    <property type="entry name" value="RVT_1"/>
    <property type="match status" value="1"/>
</dbReference>
<dbReference type="CDD" id="cd00303">
    <property type="entry name" value="retropepsin_like"/>
    <property type="match status" value="1"/>
</dbReference>
<dbReference type="InterPro" id="IPR043502">
    <property type="entry name" value="DNA/RNA_pol_sf"/>
</dbReference>
<dbReference type="GO" id="GO:0015074">
    <property type="term" value="P:DNA integration"/>
    <property type="evidence" value="ECO:0007669"/>
    <property type="project" value="UniProtKB-KW"/>
</dbReference>
<name>A0ABD1H7A6_SALDI</name>
<dbReference type="InterPro" id="IPR012337">
    <property type="entry name" value="RNaseH-like_sf"/>
</dbReference>
<dbReference type="GO" id="GO:0004519">
    <property type="term" value="F:endonuclease activity"/>
    <property type="evidence" value="ECO:0007669"/>
    <property type="project" value="UniProtKB-KW"/>
</dbReference>
<keyword evidence="6" id="KW-0064">Aspartyl protease</keyword>
<keyword evidence="4" id="KW-0540">Nuclease</keyword>